<organism evidence="1 2">
    <name type="scientific">Mycobacterium nebraskense</name>
    <dbReference type="NCBI Taxonomy" id="244292"/>
    <lineage>
        <taxon>Bacteria</taxon>
        <taxon>Bacillati</taxon>
        <taxon>Actinomycetota</taxon>
        <taxon>Actinomycetes</taxon>
        <taxon>Mycobacteriales</taxon>
        <taxon>Mycobacteriaceae</taxon>
        <taxon>Mycobacterium</taxon>
    </lineage>
</organism>
<dbReference type="Proteomes" id="UP000193781">
    <property type="component" value="Unassembled WGS sequence"/>
</dbReference>
<protein>
    <submittedName>
        <fullName evidence="1">Uncharacterized protein</fullName>
    </submittedName>
</protein>
<dbReference type="EMBL" id="LQPH01000109">
    <property type="protein sequence ID" value="ORW24554.1"/>
    <property type="molecule type" value="Genomic_DNA"/>
</dbReference>
<sequence length="77" mass="8132">MSVTVMAMADSGDFHAHQGKAAEALFKAAMALDKIDPDDLSPPERITYAQAQASLGVGHALMTQVAQQDQPPLPDRG</sequence>
<gene>
    <name evidence="1" type="ORF">AWC17_03150</name>
</gene>
<accession>A0A1X1ZMD9</accession>
<name>A0A1X1ZMD9_9MYCO</name>
<reference evidence="1 2" key="1">
    <citation type="submission" date="2016-01" db="EMBL/GenBank/DDBJ databases">
        <title>The new phylogeny of the genus Mycobacterium.</title>
        <authorList>
            <person name="Tarcisio F."/>
            <person name="Conor M."/>
            <person name="Antonella G."/>
            <person name="Elisabetta G."/>
            <person name="Giulia F.S."/>
            <person name="Sara T."/>
            <person name="Anna F."/>
            <person name="Clotilde B."/>
            <person name="Roberto B."/>
            <person name="Veronica D.S."/>
            <person name="Fabio R."/>
            <person name="Monica P."/>
            <person name="Olivier J."/>
            <person name="Enrico T."/>
            <person name="Nicola S."/>
        </authorList>
    </citation>
    <scope>NUCLEOTIDE SEQUENCE [LARGE SCALE GENOMIC DNA]</scope>
    <source>
        <strain evidence="1 2">DSM 44803</strain>
    </source>
</reference>
<dbReference type="AlphaFoldDB" id="A0A1X1ZMD9"/>
<evidence type="ECO:0000313" key="1">
    <source>
        <dbReference type="EMBL" id="ORW24554.1"/>
    </source>
</evidence>
<evidence type="ECO:0000313" key="2">
    <source>
        <dbReference type="Proteomes" id="UP000193781"/>
    </source>
</evidence>
<keyword evidence="2" id="KW-1185">Reference proteome</keyword>
<proteinExistence type="predicted"/>
<comment type="caution">
    <text evidence="1">The sequence shown here is derived from an EMBL/GenBank/DDBJ whole genome shotgun (WGS) entry which is preliminary data.</text>
</comment>